<dbReference type="FunFam" id="3.40.50.720:FF:000860">
    <property type="entry name" value="NEDD8-activating enzyme E1 regulatory subunit"/>
    <property type="match status" value="1"/>
</dbReference>
<dbReference type="SUPFAM" id="SSF69572">
    <property type="entry name" value="Activating enzymes of the ubiquitin-like proteins"/>
    <property type="match status" value="1"/>
</dbReference>
<dbReference type="PANTHER" id="PTHR10953:SF29">
    <property type="entry name" value="NEDD8-ACTIVATING ENZYME E1 REGULATORY SUBUNIT"/>
    <property type="match status" value="1"/>
</dbReference>
<proteinExistence type="inferred from homology"/>
<dbReference type="FunFam" id="3.40.50.720:FF:000475">
    <property type="entry name" value="NEDD8-activating enzyme E1 regulatory subunit"/>
    <property type="match status" value="1"/>
</dbReference>
<dbReference type="Gene3D" id="3.40.50.720">
    <property type="entry name" value="NAD(P)-binding Rossmann-like Domain"/>
    <property type="match status" value="2"/>
</dbReference>
<protein>
    <recommendedName>
        <fullName evidence="3 5">NEDD8-activating enzyme E1 regulatory subunit</fullName>
    </recommendedName>
</protein>
<dbReference type="PIRSF" id="PIRSF039099">
    <property type="entry name" value="APP-BP1"/>
    <property type="match status" value="1"/>
</dbReference>
<dbReference type="UniPathway" id="UPA00885"/>
<accession>A0A2S4UI89</accession>
<comment type="similarity">
    <text evidence="2 5">Belongs to the ubiquitin-activating E1 family. ULA1 subfamily.</text>
</comment>
<feature type="region of interest" description="Disordered" evidence="6">
    <location>
        <begin position="377"/>
        <end position="407"/>
    </location>
</feature>
<name>A0A2S4UI89_9BASI</name>
<evidence type="ECO:0000313" key="8">
    <source>
        <dbReference type="Proteomes" id="UP000239156"/>
    </source>
</evidence>
<evidence type="ECO:0000256" key="1">
    <source>
        <dbReference type="ARBA" id="ARBA00005032"/>
    </source>
</evidence>
<dbReference type="EMBL" id="PKSL01000275">
    <property type="protein sequence ID" value="POV97028.1"/>
    <property type="molecule type" value="Genomic_DNA"/>
</dbReference>
<evidence type="ECO:0000256" key="5">
    <source>
        <dbReference type="PIRNR" id="PIRNR039099"/>
    </source>
</evidence>
<evidence type="ECO:0000256" key="4">
    <source>
        <dbReference type="ARBA" id="ARBA00022786"/>
    </source>
</evidence>
<sequence length="570" mass="64717">MTGQETGDQESAFINPSTERPDRETQLLWNKSGQKKFQEGCVGICDCSATSGQIAKNLVLGGIKSIAMVDNKIVRQSDIGSNFFLDQASLGKPRVQESPRLLKELTATDEDPFYLNDVDLYSADYFDGLGEINGLEKWTALICVRLIESSEEITFEHCWKYNCPIISVQTCGLVACIRIQLRELSVIETHPESLADLRLDSPFPALTEFVKSFEMDTMDSHEHSHIPAVVLIIHFLELFKSKHDGKLPQDSTQRAELKKMILAEKRNSDEDNFDEAVGMIWKACQPTKIPGQIEELFKDPHCDKVPWFEGQFWLLVRSLREFVERNPSHQLPLSGVLPDMKSDTKNFIKMQSIYCQQALQDLETFKKIVEEMRGVLDNSDLSSTSDDDDESNSDDEHDGPDLNPSDETVETFVKNCAHIRLIRGAQYNNDHPKDLIPKFMQECEPDNEEYTVTWYIAFQAMAKYRSDHHGEYPGMRKGQEDQDFNSLSEIALNYLHKKGWKLEEKIVPEKMQKALKEIVRSAGSEIPHISSLVGGLVSQEIIKLITGQYIPINGICIFDGYKSSTGILQF</sequence>
<feature type="compositionally biased region" description="Acidic residues" evidence="6">
    <location>
        <begin position="385"/>
        <end position="398"/>
    </location>
</feature>
<evidence type="ECO:0000313" key="7">
    <source>
        <dbReference type="EMBL" id="POV97028.1"/>
    </source>
</evidence>
<keyword evidence="4 5" id="KW-0833">Ubl conjugation pathway</keyword>
<reference evidence="7" key="1">
    <citation type="submission" date="2017-12" db="EMBL/GenBank/DDBJ databases">
        <title>Gene loss provides genomic basis for host adaptation in cereal stripe rust fungi.</title>
        <authorList>
            <person name="Xia C."/>
        </authorList>
    </citation>
    <scope>NUCLEOTIDE SEQUENCE [LARGE SCALE GENOMIC DNA]</scope>
    <source>
        <strain evidence="7">93-210</strain>
    </source>
</reference>
<evidence type="ECO:0000256" key="3">
    <source>
        <dbReference type="ARBA" id="ARBA00015407"/>
    </source>
</evidence>
<comment type="function">
    <text evidence="5">Regulatory subunit of the dimeric UBA3-ULA1 E1 enzyme.</text>
</comment>
<evidence type="ECO:0000256" key="2">
    <source>
        <dbReference type="ARBA" id="ARBA00006868"/>
    </source>
</evidence>
<evidence type="ECO:0000256" key="6">
    <source>
        <dbReference type="SAM" id="MobiDB-lite"/>
    </source>
</evidence>
<dbReference type="AlphaFoldDB" id="A0A2S4UI89"/>
<comment type="caution">
    <text evidence="7">The sequence shown here is derived from an EMBL/GenBank/DDBJ whole genome shotgun (WGS) entry which is preliminary data.</text>
</comment>
<dbReference type="PANTHER" id="PTHR10953">
    <property type="entry name" value="UBIQUITIN-ACTIVATING ENZYME E1"/>
    <property type="match status" value="1"/>
</dbReference>
<dbReference type="InterPro" id="IPR030667">
    <property type="entry name" value="APP-BP1"/>
</dbReference>
<comment type="pathway">
    <text evidence="1 5">Protein modification; protein neddylation.</text>
</comment>
<dbReference type="VEuPathDB" id="FungiDB:PSTT_15307"/>
<dbReference type="GO" id="GO:0019781">
    <property type="term" value="F:NEDD8 activating enzyme activity"/>
    <property type="evidence" value="ECO:0007669"/>
    <property type="project" value="UniProtKB-UniRule"/>
</dbReference>
<dbReference type="Proteomes" id="UP000239156">
    <property type="component" value="Unassembled WGS sequence"/>
</dbReference>
<dbReference type="InterPro" id="IPR045886">
    <property type="entry name" value="ThiF/MoeB/HesA"/>
</dbReference>
<gene>
    <name evidence="7" type="ORF">PSTT_15307</name>
</gene>
<dbReference type="VEuPathDB" id="FungiDB:PSHT_04107"/>
<organism evidence="7 8">
    <name type="scientific">Puccinia striiformis</name>
    <dbReference type="NCBI Taxonomy" id="27350"/>
    <lineage>
        <taxon>Eukaryota</taxon>
        <taxon>Fungi</taxon>
        <taxon>Dikarya</taxon>
        <taxon>Basidiomycota</taxon>
        <taxon>Pucciniomycotina</taxon>
        <taxon>Pucciniomycetes</taxon>
        <taxon>Pucciniales</taxon>
        <taxon>Pucciniaceae</taxon>
        <taxon>Puccinia</taxon>
    </lineage>
</organism>
<dbReference type="GO" id="GO:0045116">
    <property type="term" value="P:protein neddylation"/>
    <property type="evidence" value="ECO:0007669"/>
    <property type="project" value="UniProtKB-UniRule"/>
</dbReference>
<keyword evidence="8" id="KW-1185">Reference proteome</keyword>
<dbReference type="InterPro" id="IPR035985">
    <property type="entry name" value="Ubiquitin-activating_enz"/>
</dbReference>
<feature type="region of interest" description="Disordered" evidence="6">
    <location>
        <begin position="1"/>
        <end position="23"/>
    </location>
</feature>
<dbReference type="GO" id="GO:0005737">
    <property type="term" value="C:cytoplasm"/>
    <property type="evidence" value="ECO:0007669"/>
    <property type="project" value="TreeGrafter"/>
</dbReference>